<keyword evidence="1" id="KW-1133">Transmembrane helix</keyword>
<feature type="domain" description="HTH LytTR-type" evidence="2">
    <location>
        <begin position="150"/>
        <end position="249"/>
    </location>
</feature>
<keyword evidence="4" id="KW-1185">Reference proteome</keyword>
<dbReference type="InterPro" id="IPR007492">
    <property type="entry name" value="LytTR_DNA-bd_dom"/>
</dbReference>
<organism evidence="3 4">
    <name type="scientific">Winogradskyella alexanderae</name>
    <dbReference type="NCBI Taxonomy" id="2877123"/>
    <lineage>
        <taxon>Bacteria</taxon>
        <taxon>Pseudomonadati</taxon>
        <taxon>Bacteroidota</taxon>
        <taxon>Flavobacteriia</taxon>
        <taxon>Flavobacteriales</taxon>
        <taxon>Flavobacteriaceae</taxon>
        <taxon>Winogradskyella</taxon>
    </lineage>
</organism>
<keyword evidence="1" id="KW-0472">Membrane</keyword>
<gene>
    <name evidence="3" type="ORF">LBU54_03870</name>
</gene>
<name>A0ABS7XQH2_9FLAO</name>
<proteinExistence type="predicted"/>
<dbReference type="SMART" id="SM00850">
    <property type="entry name" value="LytTR"/>
    <property type="match status" value="1"/>
</dbReference>
<evidence type="ECO:0000256" key="1">
    <source>
        <dbReference type="SAM" id="Phobius"/>
    </source>
</evidence>
<reference evidence="4" key="1">
    <citation type="submission" date="2023-07" db="EMBL/GenBank/DDBJ databases">
        <authorList>
            <person name="Yue Y."/>
        </authorList>
    </citation>
    <scope>NUCLEOTIDE SEQUENCE [LARGE SCALE GENOMIC DNA]</scope>
    <source>
        <strain evidence="4">D23</strain>
    </source>
</reference>
<dbReference type="Proteomes" id="UP001198901">
    <property type="component" value="Unassembled WGS sequence"/>
</dbReference>
<feature type="transmembrane region" description="Helical" evidence="1">
    <location>
        <begin position="33"/>
        <end position="50"/>
    </location>
</feature>
<dbReference type="Gene3D" id="2.40.50.1020">
    <property type="entry name" value="LytTr DNA-binding domain"/>
    <property type="match status" value="1"/>
</dbReference>
<accession>A0ABS7XQH2</accession>
<dbReference type="EMBL" id="JAIUJR010000002">
    <property type="protein sequence ID" value="MCA0131708.1"/>
    <property type="molecule type" value="Genomic_DNA"/>
</dbReference>
<evidence type="ECO:0000313" key="3">
    <source>
        <dbReference type="EMBL" id="MCA0131708.1"/>
    </source>
</evidence>
<keyword evidence="1" id="KW-0812">Transmembrane</keyword>
<feature type="transmembrane region" description="Helical" evidence="1">
    <location>
        <begin position="100"/>
        <end position="122"/>
    </location>
</feature>
<comment type="caution">
    <text evidence="3">The sequence shown here is derived from an EMBL/GenBank/DDBJ whole genome shotgun (WGS) entry which is preliminary data.</text>
</comment>
<protein>
    <submittedName>
        <fullName evidence="3">LytTR family transcriptional regulator</fullName>
    </submittedName>
</protein>
<evidence type="ECO:0000259" key="2">
    <source>
        <dbReference type="SMART" id="SM00850"/>
    </source>
</evidence>
<feature type="transmembrane region" description="Helical" evidence="1">
    <location>
        <begin position="62"/>
        <end position="88"/>
    </location>
</feature>
<sequence length="252" mass="29457">MSGILAAIIVFILIFLQPFDTYSNDTPYKSLKLIGYGLCIIFPILLLHFLEEYWFKKNNEKWFLFQELFVLTIGFFFIAILCYFYNTYVVNDLEVNSGYILQWVGEFGVPFIPIFMPLWIYLRFRFSKVVIKPSLIKNQSVVNIKGNNQDEVLSFPEQDFVMAKAQANYVDIYYLKENKIKKEMIRYTISGLLELIPSAQQIHRSYLVNPAMISDIKGNTRKGTVELKHMVDSVPISPKHFIGVQKYLQTRP</sequence>
<dbReference type="RefSeq" id="WP_224526161.1">
    <property type="nucleotide sequence ID" value="NZ_JAIUJR010000002.1"/>
</dbReference>
<dbReference type="Pfam" id="PF04397">
    <property type="entry name" value="LytTR"/>
    <property type="match status" value="1"/>
</dbReference>
<evidence type="ECO:0000313" key="4">
    <source>
        <dbReference type="Proteomes" id="UP001198901"/>
    </source>
</evidence>